<dbReference type="Proteomes" id="UP000012015">
    <property type="component" value="Unassembled WGS sequence"/>
</dbReference>
<dbReference type="RefSeq" id="WP_007269674.1">
    <property type="nucleotide sequence ID" value="NZ_AOCK01000001.1"/>
</dbReference>
<keyword evidence="2" id="KW-1185">Reference proteome</keyword>
<accession>M7NF57</accession>
<dbReference type="AlphaFoldDB" id="M7NF57"/>
<gene>
    <name evidence="1" type="ORF">ADIAG_00467</name>
</gene>
<organism evidence="1 2">
    <name type="scientific">Paeniglutamicibacter gangotriensis Lz1y</name>
    <dbReference type="NCBI Taxonomy" id="1276920"/>
    <lineage>
        <taxon>Bacteria</taxon>
        <taxon>Bacillati</taxon>
        <taxon>Actinomycetota</taxon>
        <taxon>Actinomycetes</taxon>
        <taxon>Micrococcales</taxon>
        <taxon>Micrococcaceae</taxon>
        <taxon>Paeniglutamicibacter</taxon>
    </lineage>
</organism>
<protein>
    <submittedName>
        <fullName evidence="1">Uncharacterized protein</fullName>
    </submittedName>
</protein>
<sequence length="85" mass="9601">MALESQLEAALGQLGRDVDAVVSGKRRGEYQKAAEWLADGALARSLAHGENAGLFWLREWFTRYPRHVAFRRELERAWSGAVSTR</sequence>
<proteinExistence type="predicted"/>
<evidence type="ECO:0000313" key="2">
    <source>
        <dbReference type="Proteomes" id="UP000012015"/>
    </source>
</evidence>
<dbReference type="PATRIC" id="fig|1276920.7.peg.466"/>
<name>M7NF57_9MICC</name>
<dbReference type="EMBL" id="AOCK01000001">
    <property type="protein sequence ID" value="EMR00460.1"/>
    <property type="molecule type" value="Genomic_DNA"/>
</dbReference>
<comment type="caution">
    <text evidence="1">The sequence shown here is derived from an EMBL/GenBank/DDBJ whole genome shotgun (WGS) entry which is preliminary data.</text>
</comment>
<reference evidence="1 2" key="1">
    <citation type="journal article" date="2013" name="Genome Announc.">
        <title>Draft Genome Sequence of Arthrobacter gangotriensis Strain Lz1yT, Isolated from a Penguin Rookery Soil Sample Collected in Antarctica, near the Indian Station Dakshin Gangotri.</title>
        <authorList>
            <person name="Shivaji S."/>
            <person name="Ara S."/>
            <person name="Bandi S."/>
            <person name="Singh A."/>
            <person name="Kumar Pinnaka A."/>
        </authorList>
    </citation>
    <scope>NUCLEOTIDE SEQUENCE [LARGE SCALE GENOMIC DNA]</scope>
    <source>
        <strain evidence="1 2">Lz1y</strain>
    </source>
</reference>
<evidence type="ECO:0000313" key="1">
    <source>
        <dbReference type="EMBL" id="EMR00460.1"/>
    </source>
</evidence>